<accession>H0UP47</accession>
<dbReference type="PANTHER" id="PTHR11085:SF4">
    <property type="entry name" value="NAD-DEPENDENT PROTEIN DEACYLASE"/>
    <property type="match status" value="1"/>
</dbReference>
<gene>
    <name evidence="6" type="ORF">TheveDRAFT_1432</name>
</gene>
<keyword evidence="4" id="KW-0479">Metal-binding</keyword>
<feature type="binding site" evidence="4">
    <location>
        <position position="155"/>
    </location>
    <ligand>
        <name>Zn(2+)</name>
        <dbReference type="ChEBI" id="CHEBI:29105"/>
    </ligand>
</feature>
<dbReference type="HOGENOM" id="CLU_023643_3_0_0"/>
<dbReference type="InterPro" id="IPR026590">
    <property type="entry name" value="Ssirtuin_cat_dom"/>
</dbReference>
<keyword evidence="7" id="KW-1185">Reference proteome</keyword>
<evidence type="ECO:0000256" key="1">
    <source>
        <dbReference type="ARBA" id="ARBA00012928"/>
    </source>
</evidence>
<dbReference type="InterPro" id="IPR026591">
    <property type="entry name" value="Sirtuin_cat_small_dom_sf"/>
</dbReference>
<keyword evidence="2" id="KW-0808">Transferase</keyword>
<dbReference type="Proteomes" id="UP000005730">
    <property type="component" value="Chromosome"/>
</dbReference>
<dbReference type="EMBL" id="CM001377">
    <property type="protein sequence ID" value="EHM10550.1"/>
    <property type="molecule type" value="Genomic_DNA"/>
</dbReference>
<dbReference type="EC" id="2.3.1.286" evidence="1"/>
<evidence type="ECO:0000259" key="5">
    <source>
        <dbReference type="PROSITE" id="PS50305"/>
    </source>
</evidence>
<evidence type="ECO:0000256" key="2">
    <source>
        <dbReference type="ARBA" id="ARBA00022679"/>
    </source>
</evidence>
<feature type="binding site" evidence="4">
    <location>
        <position position="131"/>
    </location>
    <ligand>
        <name>Zn(2+)</name>
        <dbReference type="ChEBI" id="CHEBI:29105"/>
    </ligand>
</feature>
<feature type="active site" description="Proton acceptor" evidence="4">
    <location>
        <position position="123"/>
    </location>
</feature>
<name>H0UP47_9BACT</name>
<evidence type="ECO:0000256" key="4">
    <source>
        <dbReference type="PROSITE-ProRule" id="PRU00236"/>
    </source>
</evidence>
<dbReference type="Pfam" id="PF02146">
    <property type="entry name" value="SIR2"/>
    <property type="match status" value="1"/>
</dbReference>
<dbReference type="GO" id="GO:0046872">
    <property type="term" value="F:metal ion binding"/>
    <property type="evidence" value="ECO:0007669"/>
    <property type="project" value="UniProtKB-KW"/>
</dbReference>
<organism evidence="6 7">
    <name type="scientific">Thermanaerovibrio velox DSM 12556</name>
    <dbReference type="NCBI Taxonomy" id="926567"/>
    <lineage>
        <taxon>Bacteria</taxon>
        <taxon>Thermotogati</taxon>
        <taxon>Synergistota</taxon>
        <taxon>Synergistia</taxon>
        <taxon>Synergistales</taxon>
        <taxon>Synergistaceae</taxon>
        <taxon>Thermanaerovibrio</taxon>
    </lineage>
</organism>
<keyword evidence="4" id="KW-0862">Zinc</keyword>
<dbReference type="GO" id="GO:0070403">
    <property type="term" value="F:NAD+ binding"/>
    <property type="evidence" value="ECO:0007669"/>
    <property type="project" value="InterPro"/>
</dbReference>
<dbReference type="Gene3D" id="3.40.50.1220">
    <property type="entry name" value="TPP-binding domain"/>
    <property type="match status" value="1"/>
</dbReference>
<proteinExistence type="predicted"/>
<evidence type="ECO:0000313" key="6">
    <source>
        <dbReference type="EMBL" id="EHM10550.1"/>
    </source>
</evidence>
<dbReference type="AlphaFoldDB" id="H0UP47"/>
<dbReference type="eggNOG" id="COG0846">
    <property type="taxonomic scope" value="Bacteria"/>
</dbReference>
<feature type="binding site" evidence="4">
    <location>
        <position position="157"/>
    </location>
    <ligand>
        <name>Zn(2+)</name>
        <dbReference type="ChEBI" id="CHEBI:29105"/>
    </ligand>
</feature>
<dbReference type="Gene3D" id="3.30.1600.10">
    <property type="entry name" value="SIR2/SIRT2 'Small Domain"/>
    <property type="match status" value="1"/>
</dbReference>
<reference evidence="6 7" key="1">
    <citation type="submission" date="2011-10" db="EMBL/GenBank/DDBJ databases">
        <title>The Noncontiguous Finished genome of Thermanaerovibrio velox DSM 12556.</title>
        <authorList>
            <consortium name="US DOE Joint Genome Institute (JGI-PGF)"/>
            <person name="Lucas S."/>
            <person name="Copeland A."/>
            <person name="Lapidus A."/>
            <person name="Glavina del Rio T."/>
            <person name="Dalin E."/>
            <person name="Tice H."/>
            <person name="Bruce D."/>
            <person name="Goodwin L."/>
            <person name="Pitluck S."/>
            <person name="Peters L."/>
            <person name="Mikhailova N."/>
            <person name="Teshima H."/>
            <person name="Kyrpides N."/>
            <person name="Mavromatis K."/>
            <person name="Ivanova N."/>
            <person name="Markowitz V."/>
            <person name="Cheng J.-F."/>
            <person name="Hugenholtz P."/>
            <person name="Woyke T."/>
            <person name="Wu D."/>
            <person name="Spring S."/>
            <person name="Brambilla E.-M."/>
            <person name="Klenk H.-P."/>
            <person name="Eisen J.A."/>
        </authorList>
    </citation>
    <scope>NUCLEOTIDE SEQUENCE [LARGE SCALE GENOMIC DNA]</scope>
    <source>
        <strain evidence="6 7">DSM 12556</strain>
    </source>
</reference>
<sequence>MGLKEKAEELARAIEGARRIGVLTGAGISTGAGIPDFRGPKGIYRTLKVENPEAIFDIRRFNEDPSEFYRFHRGLMEMMLKAEPTFTHRFLAGLEGSKKVTVITQNVDGLHQRAGSKDVIEIHGGITHNFCSSCGKSYSIEELRQLMDLSDVPRCSCSGTIRPDIVFFGEPVKQLERCFSAASESDLMMVIGSSLNVTPAALIPSSSKGVLAVVNLGEVNTFNLHRRVDIMAEDDIDRFFKRVSENLKNLA</sequence>
<protein>
    <recommendedName>
        <fullName evidence="1">protein acetyllysine N-acetyltransferase</fullName>
        <ecNumber evidence="1">2.3.1.286</ecNumber>
    </recommendedName>
</protein>
<dbReference type="PANTHER" id="PTHR11085">
    <property type="entry name" value="NAD-DEPENDENT PROTEIN DEACYLASE SIRTUIN-5, MITOCHONDRIAL-RELATED"/>
    <property type="match status" value="1"/>
</dbReference>
<dbReference type="InterPro" id="IPR050134">
    <property type="entry name" value="NAD-dep_sirtuin_deacylases"/>
</dbReference>
<dbReference type="CDD" id="cd01407">
    <property type="entry name" value="SIR2-fam"/>
    <property type="match status" value="1"/>
</dbReference>
<dbReference type="PROSITE" id="PS50305">
    <property type="entry name" value="SIRTUIN"/>
    <property type="match status" value="1"/>
</dbReference>
<keyword evidence="3" id="KW-0520">NAD</keyword>
<dbReference type="STRING" id="926567.TheveDRAFT_1432"/>
<dbReference type="InterPro" id="IPR029035">
    <property type="entry name" value="DHS-like_NAD/FAD-binding_dom"/>
</dbReference>
<dbReference type="SUPFAM" id="SSF52467">
    <property type="entry name" value="DHS-like NAD/FAD-binding domain"/>
    <property type="match status" value="1"/>
</dbReference>
<dbReference type="InterPro" id="IPR003000">
    <property type="entry name" value="Sirtuin"/>
</dbReference>
<feature type="domain" description="Deacetylase sirtuin-type" evidence="5">
    <location>
        <begin position="1"/>
        <end position="251"/>
    </location>
</feature>
<feature type="binding site" evidence="4">
    <location>
        <position position="134"/>
    </location>
    <ligand>
        <name>Zn(2+)</name>
        <dbReference type="ChEBI" id="CHEBI:29105"/>
    </ligand>
</feature>
<evidence type="ECO:0000256" key="3">
    <source>
        <dbReference type="ARBA" id="ARBA00023027"/>
    </source>
</evidence>
<evidence type="ECO:0000313" key="7">
    <source>
        <dbReference type="Proteomes" id="UP000005730"/>
    </source>
</evidence>
<dbReference type="GO" id="GO:0017136">
    <property type="term" value="F:histone deacetylase activity, NAD-dependent"/>
    <property type="evidence" value="ECO:0007669"/>
    <property type="project" value="TreeGrafter"/>
</dbReference>